<dbReference type="InterPro" id="IPR011060">
    <property type="entry name" value="RibuloseP-bd_barrel"/>
</dbReference>
<dbReference type="EC" id="4.2.1.20" evidence="8"/>
<proteinExistence type="inferred from homology"/>
<evidence type="ECO:0000313" key="11">
    <source>
        <dbReference type="Proteomes" id="UP000283832"/>
    </source>
</evidence>
<dbReference type="NCBIfam" id="TIGR00262">
    <property type="entry name" value="trpA"/>
    <property type="match status" value="1"/>
</dbReference>
<protein>
    <recommendedName>
        <fullName evidence="8">Tryptophan synthase alpha chain</fullName>
        <ecNumber evidence="8">4.2.1.20</ecNumber>
    </recommendedName>
</protein>
<gene>
    <name evidence="8 10" type="primary">trpA</name>
    <name evidence="10" type="ORF">D2L64_07015</name>
</gene>
<keyword evidence="5 8" id="KW-0057">Aromatic amino acid biosynthesis</keyword>
<dbReference type="CDD" id="cd04724">
    <property type="entry name" value="Tryptophan_synthase_alpha"/>
    <property type="match status" value="1"/>
</dbReference>
<dbReference type="OrthoDB" id="9804578at2"/>
<keyword evidence="4 8" id="KW-0822">Tryptophan biosynthesis</keyword>
<dbReference type="InterPro" id="IPR018204">
    <property type="entry name" value="Trp_synthase_alpha_AS"/>
</dbReference>
<reference evidence="10 11" key="1">
    <citation type="submission" date="2018-08" db="EMBL/GenBank/DDBJ databases">
        <title>Jishengella sp. nov., isolated from a root of Azadirachta indica A. Juss. var. siamensis Valenton.</title>
        <authorList>
            <person name="Kuncharoen N."/>
            <person name="Tanasupawat S."/>
            <person name="Kudo T."/>
            <person name="Ohkuma M."/>
        </authorList>
    </citation>
    <scope>NUCLEOTIDE SEQUENCE [LARGE SCALE GENOMIC DNA]</scope>
    <source>
        <strain evidence="10 11">AZ1-13</strain>
    </source>
</reference>
<comment type="catalytic activity">
    <reaction evidence="7 8">
        <text>(1S,2R)-1-C-(indol-3-yl)glycerol 3-phosphate + L-serine = D-glyceraldehyde 3-phosphate + L-tryptophan + H2O</text>
        <dbReference type="Rhea" id="RHEA:10532"/>
        <dbReference type="ChEBI" id="CHEBI:15377"/>
        <dbReference type="ChEBI" id="CHEBI:33384"/>
        <dbReference type="ChEBI" id="CHEBI:57912"/>
        <dbReference type="ChEBI" id="CHEBI:58866"/>
        <dbReference type="ChEBI" id="CHEBI:59776"/>
        <dbReference type="EC" id="4.2.1.20"/>
    </reaction>
</comment>
<dbReference type="Pfam" id="PF00290">
    <property type="entry name" value="Trp_syntA"/>
    <property type="match status" value="1"/>
</dbReference>
<evidence type="ECO:0000313" key="10">
    <source>
        <dbReference type="EMBL" id="RIV40110.1"/>
    </source>
</evidence>
<dbReference type="EMBL" id="QXEC01000004">
    <property type="protein sequence ID" value="RIV40110.1"/>
    <property type="molecule type" value="Genomic_DNA"/>
</dbReference>
<evidence type="ECO:0000256" key="2">
    <source>
        <dbReference type="ARBA" id="ARBA00011270"/>
    </source>
</evidence>
<dbReference type="Proteomes" id="UP000283832">
    <property type="component" value="Unassembled WGS sequence"/>
</dbReference>
<evidence type="ECO:0000256" key="9">
    <source>
        <dbReference type="RuleBase" id="RU003662"/>
    </source>
</evidence>
<dbReference type="InterPro" id="IPR002028">
    <property type="entry name" value="Trp_synthase_suA"/>
</dbReference>
<comment type="subunit">
    <text evidence="2 8">Tetramer of two alpha and two beta chains.</text>
</comment>
<dbReference type="HAMAP" id="MF_00131">
    <property type="entry name" value="Trp_synth_alpha"/>
    <property type="match status" value="1"/>
</dbReference>
<sequence length="251" mass="25611">MRRRRDAGRSLLVPYVTAGISADWTDYLHAYADAGADAIEVGLPFSDPMLDGATIQEASHRALSSGTTTAGVLARLAGTPVAVPLAVMTYANIVFRHGAATFCDRLAQAGVAGLIVPDVPYDEVDELSTVATAAGVELVLLASPVTAPTRLRRIAERSRGFVYGVTVMGTTGERTGLSDSARALGTTLRGHGSRPVLLGFGISSPGQAALAAGSADGVVVASSLMREVLAGRGPREVAGTVAALRAGLDAG</sequence>
<dbReference type="PANTHER" id="PTHR43406:SF1">
    <property type="entry name" value="TRYPTOPHAN SYNTHASE ALPHA CHAIN, CHLOROPLASTIC"/>
    <property type="match status" value="1"/>
</dbReference>
<keyword evidence="3 8" id="KW-0028">Amino-acid biosynthesis</keyword>
<keyword evidence="6 8" id="KW-0456">Lyase</keyword>
<comment type="function">
    <text evidence="8">The alpha subunit is responsible for the aldol cleavage of indoleglycerol phosphate to indole and glyceraldehyde 3-phosphate.</text>
</comment>
<dbReference type="UniPathway" id="UPA00035">
    <property type="reaction ID" value="UER00044"/>
</dbReference>
<evidence type="ECO:0000256" key="5">
    <source>
        <dbReference type="ARBA" id="ARBA00023141"/>
    </source>
</evidence>
<dbReference type="GO" id="GO:0004834">
    <property type="term" value="F:tryptophan synthase activity"/>
    <property type="evidence" value="ECO:0007669"/>
    <property type="project" value="UniProtKB-UniRule"/>
</dbReference>
<dbReference type="AlphaFoldDB" id="A0A418MZE7"/>
<dbReference type="SUPFAM" id="SSF51366">
    <property type="entry name" value="Ribulose-phoshate binding barrel"/>
    <property type="match status" value="1"/>
</dbReference>
<evidence type="ECO:0000256" key="7">
    <source>
        <dbReference type="ARBA" id="ARBA00049047"/>
    </source>
</evidence>
<dbReference type="GO" id="GO:0005829">
    <property type="term" value="C:cytosol"/>
    <property type="evidence" value="ECO:0007669"/>
    <property type="project" value="TreeGrafter"/>
</dbReference>
<comment type="caution">
    <text evidence="10">The sequence shown here is derived from an EMBL/GenBank/DDBJ whole genome shotgun (WGS) entry which is preliminary data.</text>
</comment>
<dbReference type="InterPro" id="IPR013785">
    <property type="entry name" value="Aldolase_TIM"/>
</dbReference>
<name>A0A418MZE7_9ACTN</name>
<comment type="pathway">
    <text evidence="1 8">Amino-acid biosynthesis; L-tryptophan biosynthesis; L-tryptophan from chorismate: step 5/5.</text>
</comment>
<evidence type="ECO:0000256" key="4">
    <source>
        <dbReference type="ARBA" id="ARBA00022822"/>
    </source>
</evidence>
<keyword evidence="11" id="KW-1185">Reference proteome</keyword>
<evidence type="ECO:0000256" key="1">
    <source>
        <dbReference type="ARBA" id="ARBA00004733"/>
    </source>
</evidence>
<comment type="similarity">
    <text evidence="8 9">Belongs to the TrpA family.</text>
</comment>
<organism evidence="10 11">
    <name type="scientific">Micromonospora radicis</name>
    <dbReference type="NCBI Taxonomy" id="1894971"/>
    <lineage>
        <taxon>Bacteria</taxon>
        <taxon>Bacillati</taxon>
        <taxon>Actinomycetota</taxon>
        <taxon>Actinomycetes</taxon>
        <taxon>Micromonosporales</taxon>
        <taxon>Micromonosporaceae</taxon>
        <taxon>Micromonospora</taxon>
    </lineage>
</organism>
<evidence type="ECO:0000256" key="8">
    <source>
        <dbReference type="HAMAP-Rule" id="MF_00131"/>
    </source>
</evidence>
<evidence type="ECO:0000256" key="6">
    <source>
        <dbReference type="ARBA" id="ARBA00023239"/>
    </source>
</evidence>
<feature type="active site" description="Proton acceptor" evidence="8">
    <location>
        <position position="40"/>
    </location>
</feature>
<dbReference type="Gene3D" id="3.20.20.70">
    <property type="entry name" value="Aldolase class I"/>
    <property type="match status" value="1"/>
</dbReference>
<dbReference type="PANTHER" id="PTHR43406">
    <property type="entry name" value="TRYPTOPHAN SYNTHASE, ALPHA CHAIN"/>
    <property type="match status" value="1"/>
</dbReference>
<feature type="active site" description="Proton acceptor" evidence="8">
    <location>
        <position position="51"/>
    </location>
</feature>
<accession>A0A418MZE7</accession>
<dbReference type="PROSITE" id="PS00167">
    <property type="entry name" value="TRP_SYNTHASE_ALPHA"/>
    <property type="match status" value="1"/>
</dbReference>
<evidence type="ECO:0000256" key="3">
    <source>
        <dbReference type="ARBA" id="ARBA00022605"/>
    </source>
</evidence>